<evidence type="ECO:0000256" key="8">
    <source>
        <dbReference type="SAM" id="Phobius"/>
    </source>
</evidence>
<dbReference type="InterPro" id="IPR026686">
    <property type="entry name" value="UPF0708"/>
</dbReference>
<keyword evidence="6 8" id="KW-0472">Membrane</keyword>
<sequence>MENYHYRNKIMGNKSSSTEPKIAPGDGIRSLRSTLLFKAINYELYVRPNMIIMTVGLTIMMGCSGYIFYMRSKYDDLGYYTAVESDGTERFIKKESKWNT</sequence>
<name>A0AA39FP81_9HYME</name>
<evidence type="ECO:0000256" key="5">
    <source>
        <dbReference type="ARBA" id="ARBA00022989"/>
    </source>
</evidence>
<dbReference type="PANTHER" id="PTHR14274:SF1">
    <property type="entry name" value="SMALL INTEGRAL MEMBRANE PROTEIN 8"/>
    <property type="match status" value="1"/>
</dbReference>
<proteinExistence type="inferred from homology"/>
<dbReference type="PANTHER" id="PTHR14274">
    <property type="entry name" value="SMALL INTEGRAL MEMBRANE PROTEIN 8"/>
    <property type="match status" value="1"/>
</dbReference>
<evidence type="ECO:0000313" key="10">
    <source>
        <dbReference type="Proteomes" id="UP001168990"/>
    </source>
</evidence>
<keyword evidence="5 8" id="KW-1133">Transmembrane helix</keyword>
<evidence type="ECO:0000256" key="2">
    <source>
        <dbReference type="ARBA" id="ARBA00009328"/>
    </source>
</evidence>
<accession>A0AA39FP81</accession>
<dbReference type="GO" id="GO:0016020">
    <property type="term" value="C:membrane"/>
    <property type="evidence" value="ECO:0007669"/>
    <property type="project" value="UniProtKB-SubCell"/>
</dbReference>
<gene>
    <name evidence="9" type="ORF">PV328_006490</name>
</gene>
<evidence type="ECO:0000256" key="7">
    <source>
        <dbReference type="SAM" id="MobiDB-lite"/>
    </source>
</evidence>
<dbReference type="Proteomes" id="UP001168990">
    <property type="component" value="Unassembled WGS sequence"/>
</dbReference>
<dbReference type="EMBL" id="JAQQBS010000002">
    <property type="protein sequence ID" value="KAK0173267.1"/>
    <property type="molecule type" value="Genomic_DNA"/>
</dbReference>
<evidence type="ECO:0000313" key="9">
    <source>
        <dbReference type="EMBL" id="KAK0173267.1"/>
    </source>
</evidence>
<evidence type="ECO:0000256" key="1">
    <source>
        <dbReference type="ARBA" id="ARBA00004167"/>
    </source>
</evidence>
<dbReference type="Pfam" id="PF14937">
    <property type="entry name" value="DUF4500"/>
    <property type="match status" value="1"/>
</dbReference>
<organism evidence="9 10">
    <name type="scientific">Microctonus aethiopoides</name>
    <dbReference type="NCBI Taxonomy" id="144406"/>
    <lineage>
        <taxon>Eukaryota</taxon>
        <taxon>Metazoa</taxon>
        <taxon>Ecdysozoa</taxon>
        <taxon>Arthropoda</taxon>
        <taxon>Hexapoda</taxon>
        <taxon>Insecta</taxon>
        <taxon>Pterygota</taxon>
        <taxon>Neoptera</taxon>
        <taxon>Endopterygota</taxon>
        <taxon>Hymenoptera</taxon>
        <taxon>Apocrita</taxon>
        <taxon>Ichneumonoidea</taxon>
        <taxon>Braconidae</taxon>
        <taxon>Euphorinae</taxon>
        <taxon>Microctonus</taxon>
    </lineage>
</organism>
<evidence type="ECO:0000256" key="4">
    <source>
        <dbReference type="ARBA" id="ARBA00022692"/>
    </source>
</evidence>
<keyword evidence="10" id="KW-1185">Reference proteome</keyword>
<comment type="similarity">
    <text evidence="2">Belongs to the SMIM8 family.</text>
</comment>
<protein>
    <recommendedName>
        <fullName evidence="3">Small integral membrane protein 8</fullName>
    </recommendedName>
</protein>
<comment type="caution">
    <text evidence="9">The sequence shown here is derived from an EMBL/GenBank/DDBJ whole genome shotgun (WGS) entry which is preliminary data.</text>
</comment>
<keyword evidence="4 8" id="KW-0812">Transmembrane</keyword>
<feature type="region of interest" description="Disordered" evidence="7">
    <location>
        <begin position="1"/>
        <end position="23"/>
    </location>
</feature>
<comment type="subcellular location">
    <subcellularLocation>
        <location evidence="1">Membrane</location>
        <topology evidence="1">Single-pass membrane protein</topology>
    </subcellularLocation>
</comment>
<evidence type="ECO:0000256" key="6">
    <source>
        <dbReference type="ARBA" id="ARBA00023136"/>
    </source>
</evidence>
<dbReference type="AlphaFoldDB" id="A0AA39FP81"/>
<reference evidence="9" key="2">
    <citation type="submission" date="2023-03" db="EMBL/GenBank/DDBJ databases">
        <authorList>
            <person name="Inwood S.N."/>
            <person name="Skelly J.G."/>
            <person name="Guhlin J."/>
            <person name="Harrop T.W.R."/>
            <person name="Goldson S.G."/>
            <person name="Dearden P.K."/>
        </authorList>
    </citation>
    <scope>NUCLEOTIDE SEQUENCE</scope>
    <source>
        <strain evidence="9">Irish</strain>
        <tissue evidence="9">Whole body</tissue>
    </source>
</reference>
<reference evidence="9" key="1">
    <citation type="journal article" date="2023" name="bioRxiv">
        <title>Scaffold-level genome assemblies of two parasitoid biocontrol wasps reveal the parthenogenesis mechanism and an associated novel virus.</title>
        <authorList>
            <person name="Inwood S."/>
            <person name="Skelly J."/>
            <person name="Guhlin J."/>
            <person name="Harrop T."/>
            <person name="Goldson S."/>
            <person name="Dearden P."/>
        </authorList>
    </citation>
    <scope>NUCLEOTIDE SEQUENCE</scope>
    <source>
        <strain evidence="9">Irish</strain>
        <tissue evidence="9">Whole body</tissue>
    </source>
</reference>
<feature type="transmembrane region" description="Helical" evidence="8">
    <location>
        <begin position="50"/>
        <end position="69"/>
    </location>
</feature>
<evidence type="ECO:0000256" key="3">
    <source>
        <dbReference type="ARBA" id="ARBA00014451"/>
    </source>
</evidence>